<dbReference type="AlphaFoldDB" id="A0A0A9DMX1"/>
<protein>
    <submittedName>
        <fullName evidence="2">Uncharacterized protein</fullName>
    </submittedName>
</protein>
<evidence type="ECO:0000313" key="2">
    <source>
        <dbReference type="EMBL" id="JAD87020.1"/>
    </source>
</evidence>
<proteinExistence type="predicted"/>
<evidence type="ECO:0000256" key="1">
    <source>
        <dbReference type="SAM" id="Phobius"/>
    </source>
</evidence>
<organism evidence="2">
    <name type="scientific">Arundo donax</name>
    <name type="common">Giant reed</name>
    <name type="synonym">Donax arundinaceus</name>
    <dbReference type="NCBI Taxonomy" id="35708"/>
    <lineage>
        <taxon>Eukaryota</taxon>
        <taxon>Viridiplantae</taxon>
        <taxon>Streptophyta</taxon>
        <taxon>Embryophyta</taxon>
        <taxon>Tracheophyta</taxon>
        <taxon>Spermatophyta</taxon>
        <taxon>Magnoliopsida</taxon>
        <taxon>Liliopsida</taxon>
        <taxon>Poales</taxon>
        <taxon>Poaceae</taxon>
        <taxon>PACMAD clade</taxon>
        <taxon>Arundinoideae</taxon>
        <taxon>Arundineae</taxon>
        <taxon>Arundo</taxon>
    </lineage>
</organism>
<keyword evidence="1" id="KW-0812">Transmembrane</keyword>
<accession>A0A0A9DMX1</accession>
<feature type="transmembrane region" description="Helical" evidence="1">
    <location>
        <begin position="20"/>
        <end position="38"/>
    </location>
</feature>
<reference evidence="2" key="2">
    <citation type="journal article" date="2015" name="Data Brief">
        <title>Shoot transcriptome of the giant reed, Arundo donax.</title>
        <authorList>
            <person name="Barrero R.A."/>
            <person name="Guerrero F.D."/>
            <person name="Moolhuijzen P."/>
            <person name="Goolsby J.A."/>
            <person name="Tidwell J."/>
            <person name="Bellgard S.E."/>
            <person name="Bellgard M.I."/>
        </authorList>
    </citation>
    <scope>NUCLEOTIDE SEQUENCE</scope>
    <source>
        <tissue evidence="2">Shoot tissue taken approximately 20 cm above the soil surface</tissue>
    </source>
</reference>
<keyword evidence="1" id="KW-0472">Membrane</keyword>
<sequence length="43" mass="5500">MTNMDLECFYEKRTCLKRMMSLAFRHYFYFLFLFNLDLKRQSF</sequence>
<dbReference type="EMBL" id="GBRH01210875">
    <property type="protein sequence ID" value="JAD87020.1"/>
    <property type="molecule type" value="Transcribed_RNA"/>
</dbReference>
<keyword evidence="1" id="KW-1133">Transmembrane helix</keyword>
<reference evidence="2" key="1">
    <citation type="submission" date="2014-09" db="EMBL/GenBank/DDBJ databases">
        <authorList>
            <person name="Magalhaes I.L.F."/>
            <person name="Oliveira U."/>
            <person name="Santos F.R."/>
            <person name="Vidigal T.H.D.A."/>
            <person name="Brescovit A.D."/>
            <person name="Santos A.J."/>
        </authorList>
    </citation>
    <scope>NUCLEOTIDE SEQUENCE</scope>
    <source>
        <tissue evidence="2">Shoot tissue taken approximately 20 cm above the soil surface</tissue>
    </source>
</reference>
<name>A0A0A9DMX1_ARUDO</name>